<dbReference type="GO" id="GO:0004497">
    <property type="term" value="F:monooxygenase activity"/>
    <property type="evidence" value="ECO:0007669"/>
    <property type="project" value="UniProtKB-KW"/>
</dbReference>
<feature type="domain" description="ABM" evidence="1">
    <location>
        <begin position="1"/>
        <end position="74"/>
    </location>
</feature>
<keyword evidence="2" id="KW-0560">Oxidoreductase</keyword>
<accession>A0A7W5TUV2</accession>
<dbReference type="EMBL" id="JACIBT010000001">
    <property type="protein sequence ID" value="MBB3667269.1"/>
    <property type="molecule type" value="Genomic_DNA"/>
</dbReference>
<dbReference type="InterPro" id="IPR011008">
    <property type="entry name" value="Dimeric_a/b-barrel"/>
</dbReference>
<dbReference type="InterPro" id="IPR007138">
    <property type="entry name" value="ABM_dom"/>
</dbReference>
<dbReference type="AlphaFoldDB" id="A0A7W5TUV2"/>
<dbReference type="Pfam" id="PF03992">
    <property type="entry name" value="ABM"/>
    <property type="match status" value="1"/>
</dbReference>
<name>A0A7W5TUV2_9MICC</name>
<organism evidence="2 3">
    <name type="scientific">Garicola koreensis</name>
    <dbReference type="NCBI Taxonomy" id="1262554"/>
    <lineage>
        <taxon>Bacteria</taxon>
        <taxon>Bacillati</taxon>
        <taxon>Actinomycetota</taxon>
        <taxon>Actinomycetes</taxon>
        <taxon>Micrococcales</taxon>
        <taxon>Micrococcaceae</taxon>
        <taxon>Garicola</taxon>
    </lineage>
</organism>
<dbReference type="Gene3D" id="3.30.70.100">
    <property type="match status" value="1"/>
</dbReference>
<gene>
    <name evidence="2" type="ORF">FHX47_000862</name>
</gene>
<dbReference type="RefSeq" id="WP_183357611.1">
    <property type="nucleotide sequence ID" value="NZ_BAABKR010000001.1"/>
</dbReference>
<proteinExistence type="predicted"/>
<evidence type="ECO:0000259" key="1">
    <source>
        <dbReference type="Pfam" id="PF03992"/>
    </source>
</evidence>
<reference evidence="2 3" key="1">
    <citation type="submission" date="2020-08" db="EMBL/GenBank/DDBJ databases">
        <title>Sequencing the genomes of 1000 actinobacteria strains.</title>
        <authorList>
            <person name="Klenk H.-P."/>
        </authorList>
    </citation>
    <scope>NUCLEOTIDE SEQUENCE [LARGE SCALE GENOMIC DNA]</scope>
    <source>
        <strain evidence="2 3">DSM 28238</strain>
    </source>
</reference>
<dbReference type="Proteomes" id="UP000547528">
    <property type="component" value="Unassembled WGS sequence"/>
</dbReference>
<dbReference type="PANTHER" id="PTHR33336:SF3">
    <property type="entry name" value="ABM DOMAIN-CONTAINING PROTEIN"/>
    <property type="match status" value="1"/>
</dbReference>
<protein>
    <submittedName>
        <fullName evidence="2">Quinol monooxygenase YgiN</fullName>
    </submittedName>
</protein>
<evidence type="ECO:0000313" key="3">
    <source>
        <dbReference type="Proteomes" id="UP000547528"/>
    </source>
</evidence>
<dbReference type="PANTHER" id="PTHR33336">
    <property type="entry name" value="QUINOL MONOOXYGENASE YGIN-RELATED"/>
    <property type="match status" value="1"/>
</dbReference>
<evidence type="ECO:0000313" key="2">
    <source>
        <dbReference type="EMBL" id="MBB3667269.1"/>
    </source>
</evidence>
<dbReference type="InterPro" id="IPR050744">
    <property type="entry name" value="AI-2_Isomerase_LsrG"/>
</dbReference>
<keyword evidence="3" id="KW-1185">Reference proteome</keyword>
<sequence>MILIVVKFPVKPQFADQWPQIVAEFTEATRAEPGNKFFDWSRSLEDPNEYVLVEGFDDDAAEAHVNSEHFQKAMSAQSAMHQALAATPKIISRRIDADGWDEMGEMKVD</sequence>
<keyword evidence="2" id="KW-0503">Monooxygenase</keyword>
<dbReference type="SUPFAM" id="SSF54909">
    <property type="entry name" value="Dimeric alpha+beta barrel"/>
    <property type="match status" value="1"/>
</dbReference>
<comment type="caution">
    <text evidence="2">The sequence shown here is derived from an EMBL/GenBank/DDBJ whole genome shotgun (WGS) entry which is preliminary data.</text>
</comment>